<evidence type="ECO:0000313" key="2">
    <source>
        <dbReference type="Proteomes" id="UP001163603"/>
    </source>
</evidence>
<evidence type="ECO:0000313" key="1">
    <source>
        <dbReference type="EMBL" id="KAJ0021131.1"/>
    </source>
</evidence>
<organism evidence="1 2">
    <name type="scientific">Pistacia integerrima</name>
    <dbReference type="NCBI Taxonomy" id="434235"/>
    <lineage>
        <taxon>Eukaryota</taxon>
        <taxon>Viridiplantae</taxon>
        <taxon>Streptophyta</taxon>
        <taxon>Embryophyta</taxon>
        <taxon>Tracheophyta</taxon>
        <taxon>Spermatophyta</taxon>
        <taxon>Magnoliopsida</taxon>
        <taxon>eudicotyledons</taxon>
        <taxon>Gunneridae</taxon>
        <taxon>Pentapetalae</taxon>
        <taxon>rosids</taxon>
        <taxon>malvids</taxon>
        <taxon>Sapindales</taxon>
        <taxon>Anacardiaceae</taxon>
        <taxon>Pistacia</taxon>
    </lineage>
</organism>
<dbReference type="Proteomes" id="UP001163603">
    <property type="component" value="Chromosome 11"/>
</dbReference>
<comment type="caution">
    <text evidence="1">The sequence shown here is derived from an EMBL/GenBank/DDBJ whole genome shotgun (WGS) entry which is preliminary data.</text>
</comment>
<proteinExistence type="predicted"/>
<accession>A0ACC0XPG8</accession>
<gene>
    <name evidence="1" type="ORF">Pint_30993</name>
</gene>
<keyword evidence="2" id="KW-1185">Reference proteome</keyword>
<name>A0ACC0XPG8_9ROSI</name>
<reference evidence="2" key="1">
    <citation type="journal article" date="2023" name="G3 (Bethesda)">
        <title>Genome assembly and association tests identify interacting loci associated with vigor, precocity, and sex in interspecific pistachio rootstocks.</title>
        <authorList>
            <person name="Palmer W."/>
            <person name="Jacygrad E."/>
            <person name="Sagayaradj S."/>
            <person name="Cavanaugh K."/>
            <person name="Han R."/>
            <person name="Bertier L."/>
            <person name="Beede B."/>
            <person name="Kafkas S."/>
            <person name="Golino D."/>
            <person name="Preece J."/>
            <person name="Michelmore R."/>
        </authorList>
    </citation>
    <scope>NUCLEOTIDE SEQUENCE [LARGE SCALE GENOMIC DNA]</scope>
</reference>
<sequence>MAMMAAELVCAARDESKGEPERLSYYTAGTGGAGPTMLATSFLLLGEEVVASSKGEKVKLKPYSGMINVDFGK</sequence>
<protein>
    <submittedName>
        <fullName evidence="1">Uncharacterized protein</fullName>
    </submittedName>
</protein>
<dbReference type="EMBL" id="CM047746">
    <property type="protein sequence ID" value="KAJ0021131.1"/>
    <property type="molecule type" value="Genomic_DNA"/>
</dbReference>